<dbReference type="InterPro" id="IPR059112">
    <property type="entry name" value="CysZ/EI24"/>
</dbReference>
<accession>A0ABP0GK51</accession>
<reference evidence="8 9" key="1">
    <citation type="submission" date="2024-02" db="EMBL/GenBank/DDBJ databases">
        <authorList>
            <person name="Daric V."/>
            <person name="Darras S."/>
        </authorList>
    </citation>
    <scope>NUCLEOTIDE SEQUENCE [LARGE SCALE GENOMIC DNA]</scope>
</reference>
<feature type="region of interest" description="Disordered" evidence="6">
    <location>
        <begin position="46"/>
        <end position="69"/>
    </location>
</feature>
<evidence type="ECO:0000256" key="3">
    <source>
        <dbReference type="ARBA" id="ARBA00022692"/>
    </source>
</evidence>
<comment type="caution">
    <text evidence="8">The sequence shown here is derived from an EMBL/GenBank/DDBJ whole genome shotgun (WGS) entry which is preliminary data.</text>
</comment>
<dbReference type="Proteomes" id="UP001642483">
    <property type="component" value="Unassembled WGS sequence"/>
</dbReference>
<feature type="transmembrane region" description="Helical" evidence="7">
    <location>
        <begin position="250"/>
        <end position="269"/>
    </location>
</feature>
<evidence type="ECO:0008006" key="10">
    <source>
        <dbReference type="Google" id="ProtNLM"/>
    </source>
</evidence>
<sequence length="327" mass="37636">MSIAIRNCVVQFTLGIKDSIYGILCIYSLDKKIQQDKIDRQNCREAATSDHKRFPSKNSPQPRHKQDDVASNRMISRVLMSSALSAFVWLSICAFTQLLLPTLHYLSKMLLSTVLGNIDEVKHASSWHFVETSLHYTFSALWVLPLYIISKVINLFWFADVSTGVYKFLYGKSKAFPSFGTAIADLLYGVFVESIFLLQAYTIKQFPLKEIANVIYCIHLCLLYALYAFEYKWFHMGMELNVRLQLIDKNWPYFFGFGLPLFAATNITFTYYQSVISTCIFSILFPFFIVSGTRASVPRDNSAMKLRIFEPSTTFCSYLFRTSMSRL</sequence>
<comment type="similarity">
    <text evidence="2">Belongs to the EI24 family.</text>
</comment>
<evidence type="ECO:0000313" key="9">
    <source>
        <dbReference type="Proteomes" id="UP001642483"/>
    </source>
</evidence>
<organism evidence="8 9">
    <name type="scientific">Clavelina lepadiformis</name>
    <name type="common">Light-bulb sea squirt</name>
    <name type="synonym">Ascidia lepadiformis</name>
    <dbReference type="NCBI Taxonomy" id="159417"/>
    <lineage>
        <taxon>Eukaryota</taxon>
        <taxon>Metazoa</taxon>
        <taxon>Chordata</taxon>
        <taxon>Tunicata</taxon>
        <taxon>Ascidiacea</taxon>
        <taxon>Aplousobranchia</taxon>
        <taxon>Clavelinidae</taxon>
        <taxon>Clavelina</taxon>
    </lineage>
</organism>
<protein>
    <recommendedName>
        <fullName evidence="10">Etoposide-induced protein 2.4</fullName>
    </recommendedName>
</protein>
<feature type="transmembrane region" description="Helical" evidence="7">
    <location>
        <begin position="275"/>
        <end position="297"/>
    </location>
</feature>
<dbReference type="PANTHER" id="PTHR21389">
    <property type="entry name" value="P53 INDUCED PROTEIN"/>
    <property type="match status" value="1"/>
</dbReference>
<evidence type="ECO:0000313" key="8">
    <source>
        <dbReference type="EMBL" id="CAK8692107.1"/>
    </source>
</evidence>
<proteinExistence type="inferred from homology"/>
<evidence type="ECO:0000256" key="5">
    <source>
        <dbReference type="ARBA" id="ARBA00023136"/>
    </source>
</evidence>
<evidence type="ECO:0000256" key="7">
    <source>
        <dbReference type="SAM" id="Phobius"/>
    </source>
</evidence>
<feature type="transmembrane region" description="Helical" evidence="7">
    <location>
        <begin position="211"/>
        <end position="229"/>
    </location>
</feature>
<keyword evidence="3 7" id="KW-0812">Transmembrane</keyword>
<evidence type="ECO:0000256" key="2">
    <source>
        <dbReference type="ARBA" id="ARBA00010970"/>
    </source>
</evidence>
<evidence type="ECO:0000256" key="6">
    <source>
        <dbReference type="SAM" id="MobiDB-lite"/>
    </source>
</evidence>
<evidence type="ECO:0000256" key="4">
    <source>
        <dbReference type="ARBA" id="ARBA00022989"/>
    </source>
</evidence>
<gene>
    <name evidence="8" type="ORF">CVLEPA_LOCUS24851</name>
</gene>
<dbReference type="EMBL" id="CAWYQH010000130">
    <property type="protein sequence ID" value="CAK8692107.1"/>
    <property type="molecule type" value="Genomic_DNA"/>
</dbReference>
<dbReference type="Pfam" id="PF07264">
    <property type="entry name" value="EI24"/>
    <property type="match status" value="1"/>
</dbReference>
<keyword evidence="9" id="KW-1185">Reference proteome</keyword>
<dbReference type="PANTHER" id="PTHR21389:SF0">
    <property type="entry name" value="ETOPOSIDE-INDUCED PROTEIN 2.4 HOMOLOG"/>
    <property type="match status" value="1"/>
</dbReference>
<keyword evidence="5 7" id="KW-0472">Membrane</keyword>
<name>A0ABP0GK51_CLALP</name>
<feature type="transmembrane region" description="Helical" evidence="7">
    <location>
        <begin position="136"/>
        <end position="158"/>
    </location>
</feature>
<feature type="transmembrane region" description="Helical" evidence="7">
    <location>
        <begin position="179"/>
        <end position="199"/>
    </location>
</feature>
<keyword evidence="4 7" id="KW-1133">Transmembrane helix</keyword>
<evidence type="ECO:0000256" key="1">
    <source>
        <dbReference type="ARBA" id="ARBA00004141"/>
    </source>
</evidence>
<comment type="subcellular location">
    <subcellularLocation>
        <location evidence="1">Membrane</location>
        <topology evidence="1">Multi-pass membrane protein</topology>
    </subcellularLocation>
</comment>
<feature type="transmembrane region" description="Helical" evidence="7">
    <location>
        <begin position="78"/>
        <end position="100"/>
    </location>
</feature>